<feature type="region of interest" description="Disordered" evidence="2">
    <location>
        <begin position="123"/>
        <end position="151"/>
    </location>
</feature>
<gene>
    <name evidence="4" type="ORF">BFJ65_g8178</name>
</gene>
<dbReference type="Gene3D" id="2.40.50.40">
    <property type="match status" value="1"/>
</dbReference>
<proteinExistence type="predicted"/>
<dbReference type="EMBL" id="MRCU01000005">
    <property type="protein sequence ID" value="RKK17855.1"/>
    <property type="molecule type" value="Genomic_DNA"/>
</dbReference>
<name>A0A3L6NHY5_FUSOX</name>
<evidence type="ECO:0000313" key="4">
    <source>
        <dbReference type="EMBL" id="RKK17855.1"/>
    </source>
</evidence>
<dbReference type="SUPFAM" id="SSF54160">
    <property type="entry name" value="Chromo domain-like"/>
    <property type="match status" value="1"/>
</dbReference>
<feature type="compositionally biased region" description="Polar residues" evidence="2">
    <location>
        <begin position="309"/>
        <end position="327"/>
    </location>
</feature>
<feature type="compositionally biased region" description="Acidic residues" evidence="2">
    <location>
        <begin position="517"/>
        <end position="527"/>
    </location>
</feature>
<feature type="compositionally biased region" description="Basic residues" evidence="2">
    <location>
        <begin position="351"/>
        <end position="363"/>
    </location>
</feature>
<feature type="compositionally biased region" description="Basic and acidic residues" evidence="2">
    <location>
        <begin position="25"/>
        <end position="36"/>
    </location>
</feature>
<dbReference type="Pfam" id="PF00385">
    <property type="entry name" value="Chromo"/>
    <property type="match status" value="1"/>
</dbReference>
<evidence type="ECO:0000256" key="2">
    <source>
        <dbReference type="SAM" id="MobiDB-lite"/>
    </source>
</evidence>
<feature type="domain" description="Chromo" evidence="3">
    <location>
        <begin position="392"/>
        <end position="445"/>
    </location>
</feature>
<dbReference type="CDD" id="cd00024">
    <property type="entry name" value="CD_CSD"/>
    <property type="match status" value="1"/>
</dbReference>
<dbReference type="InterPro" id="IPR016197">
    <property type="entry name" value="Chromo-like_dom_sf"/>
</dbReference>
<comment type="caution">
    <text evidence="4">The sequence shown here is derived from an EMBL/GenBank/DDBJ whole genome shotgun (WGS) entry which is preliminary data.</text>
</comment>
<feature type="compositionally biased region" description="Polar residues" evidence="2">
    <location>
        <begin position="263"/>
        <end position="279"/>
    </location>
</feature>
<feature type="region of interest" description="Disordered" evidence="2">
    <location>
        <begin position="1"/>
        <end position="50"/>
    </location>
</feature>
<feature type="compositionally biased region" description="Polar residues" evidence="2">
    <location>
        <begin position="200"/>
        <end position="209"/>
    </location>
</feature>
<reference evidence="4 5" key="1">
    <citation type="journal article" date="2018" name="Sci. Rep.">
        <title>Characterisation of pathogen-specific regions and novel effector candidates in Fusarium oxysporum f. sp. cepae.</title>
        <authorList>
            <person name="Armitage A.D."/>
            <person name="Taylor A."/>
            <person name="Sobczyk M.K."/>
            <person name="Baxter L."/>
            <person name="Greenfield B.P."/>
            <person name="Bates H.J."/>
            <person name="Wilson F."/>
            <person name="Jackson A.C."/>
            <person name="Ott S."/>
            <person name="Harrison R.J."/>
            <person name="Clarkson J.P."/>
        </authorList>
    </citation>
    <scope>NUCLEOTIDE SEQUENCE [LARGE SCALE GENOMIC DNA]</scope>
    <source>
        <strain evidence="4 5">FoC_Fus2</strain>
    </source>
</reference>
<feature type="region of interest" description="Disordered" evidence="2">
    <location>
        <begin position="190"/>
        <end position="398"/>
    </location>
</feature>
<dbReference type="AlphaFoldDB" id="A0A3L6NHY5"/>
<sequence length="552" mass="61829">MESFQQQLEPDESEKRKPKEHKRSRIEVRLRSKPRDYVPGSGPPLQPISLLPPQDSTAYILERIILPSPGVAADGLPLPRRMTYIVSWTDLPAAQMLVPAMDVLEYVSPRKLEEWEFKNTEEQLEEEAAEKKKTEAGQVTQPKRRGRPPKHSTIETAVVAVVEDEEAVPMKGAMTIKTPTKNRLKDFEGLSEEEGPARQLQWQMTGNSAETDDQALDEHRGTVEDSESAFSGTNMDPLHGTTVDSHAPKKSHTKGKHFESFPLTGTSSRQSTPQITSIRSKSEGKKKLDRPSKKAQPSHGLLSGVRGTGSASDWTPQESLTYSNSRVETPDPEPETQTARLIEEVISIQKKPPKPKSKPKSKPKTSISKSPEPVPQEEPVREDPEEADEPGWEVKRLEDMELYDVEGQGLVRYFLVRWEGDWPPDQNPSWEPESNLPKDLVKAYLRNRKRKRSDKPVTKPVSKQPSAAPSYAPKKKSMKQTTLSWGIPAKQFKSVSEAFAGGEEDELGMPVAADPRQEDDDDDELFVVEEPPAKKNRAKNWGANGWGADDYS</sequence>
<feature type="region of interest" description="Disordered" evidence="2">
    <location>
        <begin position="446"/>
        <end position="483"/>
    </location>
</feature>
<evidence type="ECO:0000313" key="5">
    <source>
        <dbReference type="Proteomes" id="UP000270866"/>
    </source>
</evidence>
<dbReference type="InterPro" id="IPR023780">
    <property type="entry name" value="Chromo_domain"/>
</dbReference>
<organism evidence="4 5">
    <name type="scientific">Fusarium oxysporum f. sp. cepae</name>
    <dbReference type="NCBI Taxonomy" id="396571"/>
    <lineage>
        <taxon>Eukaryota</taxon>
        <taxon>Fungi</taxon>
        <taxon>Dikarya</taxon>
        <taxon>Ascomycota</taxon>
        <taxon>Pezizomycotina</taxon>
        <taxon>Sordariomycetes</taxon>
        <taxon>Hypocreomycetidae</taxon>
        <taxon>Hypocreales</taxon>
        <taxon>Nectriaceae</taxon>
        <taxon>Fusarium</taxon>
        <taxon>Fusarium oxysporum species complex</taxon>
    </lineage>
</organism>
<comment type="subunit">
    <text evidence="1">Component of the NuA4 histone acetyltransferase complex.</text>
</comment>
<feature type="region of interest" description="Disordered" evidence="2">
    <location>
        <begin position="496"/>
        <end position="552"/>
    </location>
</feature>
<accession>A0A3L6NHY5</accession>
<feature type="compositionally biased region" description="Basic and acidic residues" evidence="2">
    <location>
        <begin position="280"/>
        <end position="292"/>
    </location>
</feature>
<evidence type="ECO:0000259" key="3">
    <source>
        <dbReference type="Pfam" id="PF00385"/>
    </source>
</evidence>
<protein>
    <recommendedName>
        <fullName evidence="3">Chromo domain-containing protein</fullName>
    </recommendedName>
</protein>
<dbReference type="Proteomes" id="UP000270866">
    <property type="component" value="Unassembled WGS sequence"/>
</dbReference>
<evidence type="ECO:0000256" key="1">
    <source>
        <dbReference type="ARBA" id="ARBA00011353"/>
    </source>
</evidence>